<keyword evidence="2" id="KW-1185">Reference proteome</keyword>
<sequence>MWNNRLNGIHHSTSTSLATKKHLTAWIKQHYGSFFDTTVYLRRLSISCKIHMMDYTAKSCVEDS</sequence>
<name>A0A3P8C2L1_9TREM</name>
<reference evidence="1 2" key="1">
    <citation type="submission" date="2018-11" db="EMBL/GenBank/DDBJ databases">
        <authorList>
            <consortium name="Pathogen Informatics"/>
        </authorList>
    </citation>
    <scope>NUCLEOTIDE SEQUENCE [LARGE SCALE GENOMIC DNA]</scope>
    <source>
        <strain evidence="1 2">Zambia</strain>
    </source>
</reference>
<evidence type="ECO:0000313" key="1">
    <source>
        <dbReference type="EMBL" id="VDP32742.1"/>
    </source>
</evidence>
<dbReference type="Proteomes" id="UP000277204">
    <property type="component" value="Unassembled WGS sequence"/>
</dbReference>
<gene>
    <name evidence="1" type="ORF">SMRZ_LOCUS19736</name>
</gene>
<accession>A0A3P8C2L1</accession>
<protein>
    <submittedName>
        <fullName evidence="1">Uncharacterized protein</fullName>
    </submittedName>
</protein>
<organism evidence="1 2">
    <name type="scientific">Schistosoma margrebowiei</name>
    <dbReference type="NCBI Taxonomy" id="48269"/>
    <lineage>
        <taxon>Eukaryota</taxon>
        <taxon>Metazoa</taxon>
        <taxon>Spiralia</taxon>
        <taxon>Lophotrochozoa</taxon>
        <taxon>Platyhelminthes</taxon>
        <taxon>Trematoda</taxon>
        <taxon>Digenea</taxon>
        <taxon>Strigeidida</taxon>
        <taxon>Schistosomatoidea</taxon>
        <taxon>Schistosomatidae</taxon>
        <taxon>Schistosoma</taxon>
    </lineage>
</organism>
<dbReference type="AlphaFoldDB" id="A0A3P8C2L1"/>
<evidence type="ECO:0000313" key="2">
    <source>
        <dbReference type="Proteomes" id="UP000277204"/>
    </source>
</evidence>
<proteinExistence type="predicted"/>
<dbReference type="EMBL" id="UZAI01018062">
    <property type="protein sequence ID" value="VDP32742.1"/>
    <property type="molecule type" value="Genomic_DNA"/>
</dbReference>